<dbReference type="PANTHER" id="PTHR22911">
    <property type="entry name" value="ACYL-MALONYL CONDENSING ENZYME-RELATED"/>
    <property type="match status" value="1"/>
</dbReference>
<keyword evidence="5" id="KW-1185">Reference proteome</keyword>
<evidence type="ECO:0000313" key="4">
    <source>
        <dbReference type="EMBL" id="MSS00845.1"/>
    </source>
</evidence>
<accession>A0A7X2T2Y0</accession>
<gene>
    <name evidence="4" type="ORF">FYJ50_01700</name>
</gene>
<dbReference type="InterPro" id="IPR000620">
    <property type="entry name" value="EamA_dom"/>
</dbReference>
<sequence length="273" mass="30090">MKNKGYIYILITVFLWSTGGILIKYTSGNAIAINGIRSLVALGLFYLYKRGLKIKINRYVILAAFCLMMTNTLYVIANKMTTAANAIVLQYLAPIFVLLWDCIYHKRLPSLKQFILVLMAFSGMVLFFFDQLDGGKLIGNCLAICAGLCFSGVFFVNSLPESSSEDASMLGFLLSFIVAIPFLNQMDYTNTVSNIALLALGIFQVGLAYVFFSKGSKMTNPVTTSLIGLLEAVMNPIWVFLFYGETMGTYALMGSAVIIFSVALNTIWTAKEA</sequence>
<comment type="caution">
    <text evidence="4">The sequence shown here is derived from an EMBL/GenBank/DDBJ whole genome shotgun (WGS) entry which is preliminary data.</text>
</comment>
<feature type="transmembrane region" description="Helical" evidence="2">
    <location>
        <begin position="31"/>
        <end position="48"/>
    </location>
</feature>
<feature type="transmembrane region" description="Helical" evidence="2">
    <location>
        <begin position="224"/>
        <end position="244"/>
    </location>
</feature>
<dbReference type="EMBL" id="VUMM01000002">
    <property type="protein sequence ID" value="MSS00845.1"/>
    <property type="molecule type" value="Genomic_DNA"/>
</dbReference>
<keyword evidence="2" id="KW-1133">Transmembrane helix</keyword>
<dbReference type="SUPFAM" id="SSF103481">
    <property type="entry name" value="Multidrug resistance efflux transporter EmrE"/>
    <property type="match status" value="2"/>
</dbReference>
<feature type="transmembrane region" description="Helical" evidence="2">
    <location>
        <begin position="114"/>
        <end position="131"/>
    </location>
</feature>
<protein>
    <submittedName>
        <fullName evidence="4">EamA family transporter</fullName>
    </submittedName>
</protein>
<dbReference type="Pfam" id="PF00892">
    <property type="entry name" value="EamA"/>
    <property type="match status" value="2"/>
</dbReference>
<feature type="transmembrane region" description="Helical" evidence="2">
    <location>
        <begin position="7"/>
        <end position="25"/>
    </location>
</feature>
<feature type="transmembrane region" description="Helical" evidence="2">
    <location>
        <begin position="83"/>
        <end position="102"/>
    </location>
</feature>
<evidence type="ECO:0000256" key="1">
    <source>
        <dbReference type="ARBA" id="ARBA00007362"/>
    </source>
</evidence>
<proteinExistence type="inferred from homology"/>
<dbReference type="GO" id="GO:0016020">
    <property type="term" value="C:membrane"/>
    <property type="evidence" value="ECO:0007669"/>
    <property type="project" value="InterPro"/>
</dbReference>
<organism evidence="4 5">
    <name type="scientific">Floccifex porci</name>
    <dbReference type="NCBI Taxonomy" id="2606629"/>
    <lineage>
        <taxon>Bacteria</taxon>
        <taxon>Bacillati</taxon>
        <taxon>Bacillota</taxon>
        <taxon>Erysipelotrichia</taxon>
        <taxon>Erysipelotrichales</taxon>
        <taxon>Erysipelotrichaceae</taxon>
        <taxon>Floccifex</taxon>
    </lineage>
</organism>
<dbReference type="Proteomes" id="UP000470082">
    <property type="component" value="Unassembled WGS sequence"/>
</dbReference>
<evidence type="ECO:0000259" key="3">
    <source>
        <dbReference type="Pfam" id="PF00892"/>
    </source>
</evidence>
<evidence type="ECO:0000256" key="2">
    <source>
        <dbReference type="SAM" id="Phobius"/>
    </source>
</evidence>
<name>A0A7X2T2Y0_9FIRM</name>
<keyword evidence="2" id="KW-0472">Membrane</keyword>
<dbReference type="PANTHER" id="PTHR22911:SF79">
    <property type="entry name" value="MOBA-LIKE NTP TRANSFERASE DOMAIN-CONTAINING PROTEIN"/>
    <property type="match status" value="1"/>
</dbReference>
<dbReference type="InterPro" id="IPR037185">
    <property type="entry name" value="EmrE-like"/>
</dbReference>
<evidence type="ECO:0000313" key="5">
    <source>
        <dbReference type="Proteomes" id="UP000470082"/>
    </source>
</evidence>
<feature type="transmembrane region" description="Helical" evidence="2">
    <location>
        <begin position="168"/>
        <end position="186"/>
    </location>
</feature>
<feature type="transmembrane region" description="Helical" evidence="2">
    <location>
        <begin position="192"/>
        <end position="212"/>
    </location>
</feature>
<feature type="domain" description="EamA" evidence="3">
    <location>
        <begin position="138"/>
        <end position="266"/>
    </location>
</feature>
<feature type="transmembrane region" description="Helical" evidence="2">
    <location>
        <begin position="250"/>
        <end position="270"/>
    </location>
</feature>
<feature type="transmembrane region" description="Helical" evidence="2">
    <location>
        <begin position="60"/>
        <end position="77"/>
    </location>
</feature>
<reference evidence="4 5" key="1">
    <citation type="submission" date="2019-08" db="EMBL/GenBank/DDBJ databases">
        <title>In-depth cultivation of the pig gut microbiome towards novel bacterial diversity and tailored functional studies.</title>
        <authorList>
            <person name="Wylensek D."/>
            <person name="Hitch T.C.A."/>
            <person name="Clavel T."/>
        </authorList>
    </citation>
    <scope>NUCLEOTIDE SEQUENCE [LARGE SCALE GENOMIC DNA]</scope>
    <source>
        <strain evidence="4 5">LKV-178-WT-2G</strain>
    </source>
</reference>
<feature type="domain" description="EamA" evidence="3">
    <location>
        <begin position="4"/>
        <end position="128"/>
    </location>
</feature>
<dbReference type="RefSeq" id="WP_154459316.1">
    <property type="nucleotide sequence ID" value="NZ_JAQYTQ010000021.1"/>
</dbReference>
<keyword evidence="2" id="KW-0812">Transmembrane</keyword>
<feature type="transmembrane region" description="Helical" evidence="2">
    <location>
        <begin position="137"/>
        <end position="156"/>
    </location>
</feature>
<comment type="similarity">
    <text evidence="1">Belongs to the EamA transporter family.</text>
</comment>
<dbReference type="AlphaFoldDB" id="A0A7X2T2Y0"/>